<gene>
    <name evidence="11" type="ORF">A7A09_010620</name>
</gene>
<evidence type="ECO:0000256" key="1">
    <source>
        <dbReference type="ARBA" id="ARBA00004429"/>
    </source>
</evidence>
<comment type="subcellular location">
    <subcellularLocation>
        <location evidence="1 9">Cell inner membrane</location>
        <topology evidence="1 9">Multi-pass membrane protein</topology>
    </subcellularLocation>
</comment>
<comment type="function">
    <text evidence="9">Part of the tripartite ATP-independent periplasmic (TRAP) transport system.</text>
</comment>
<evidence type="ECO:0000256" key="6">
    <source>
        <dbReference type="ARBA" id="ARBA00022989"/>
    </source>
</evidence>
<comment type="subunit">
    <text evidence="9">The complex comprises the extracytoplasmic solute receptor protein and the two transmembrane proteins.</text>
</comment>
<feature type="transmembrane region" description="Helical" evidence="9">
    <location>
        <begin position="43"/>
        <end position="61"/>
    </location>
</feature>
<comment type="caution">
    <text evidence="11">The sequence shown here is derived from an EMBL/GenBank/DDBJ whole genome shotgun (WGS) entry which is preliminary data.</text>
</comment>
<name>A0A3R7LJV7_9RHOB</name>
<comment type="similarity">
    <text evidence="8 9">Belongs to the TRAP transporter small permease family.</text>
</comment>
<dbReference type="GO" id="GO:0005886">
    <property type="term" value="C:plasma membrane"/>
    <property type="evidence" value="ECO:0007669"/>
    <property type="project" value="UniProtKB-SubCell"/>
</dbReference>
<dbReference type="OrthoDB" id="6160477at2"/>
<keyword evidence="6 9" id="KW-1133">Transmembrane helix</keyword>
<protein>
    <recommendedName>
        <fullName evidence="9">TRAP transporter small permease protein</fullName>
    </recommendedName>
</protein>
<evidence type="ECO:0000256" key="3">
    <source>
        <dbReference type="ARBA" id="ARBA00022475"/>
    </source>
</evidence>
<keyword evidence="4 9" id="KW-0997">Cell inner membrane</keyword>
<evidence type="ECO:0000256" key="7">
    <source>
        <dbReference type="ARBA" id="ARBA00023136"/>
    </source>
</evidence>
<evidence type="ECO:0000313" key="12">
    <source>
        <dbReference type="Proteomes" id="UP000238137"/>
    </source>
</evidence>
<dbReference type="Pfam" id="PF04290">
    <property type="entry name" value="DctQ"/>
    <property type="match status" value="1"/>
</dbReference>
<feature type="transmembrane region" description="Helical" evidence="9">
    <location>
        <begin position="124"/>
        <end position="146"/>
    </location>
</feature>
<keyword evidence="12" id="KW-1185">Reference proteome</keyword>
<dbReference type="InterPro" id="IPR055348">
    <property type="entry name" value="DctQ"/>
</dbReference>
<keyword evidence="5 9" id="KW-0812">Transmembrane</keyword>
<dbReference type="EMBL" id="PXNQ02000006">
    <property type="protein sequence ID" value="RNF34353.1"/>
    <property type="molecule type" value="Genomic_DNA"/>
</dbReference>
<dbReference type="RefSeq" id="WP_106691397.1">
    <property type="nucleotide sequence ID" value="NZ_PXNQ02000006.1"/>
</dbReference>
<evidence type="ECO:0000256" key="5">
    <source>
        <dbReference type="ARBA" id="ARBA00022692"/>
    </source>
</evidence>
<dbReference type="GO" id="GO:0015740">
    <property type="term" value="P:C4-dicarboxylate transport"/>
    <property type="evidence" value="ECO:0007669"/>
    <property type="project" value="TreeGrafter"/>
</dbReference>
<organism evidence="11 12">
    <name type="scientific">Paracoccus methylarcula</name>
    <dbReference type="NCBI Taxonomy" id="72022"/>
    <lineage>
        <taxon>Bacteria</taxon>
        <taxon>Pseudomonadati</taxon>
        <taxon>Pseudomonadota</taxon>
        <taxon>Alphaproteobacteria</taxon>
        <taxon>Rhodobacterales</taxon>
        <taxon>Paracoccaceae</taxon>
        <taxon>Paracoccus</taxon>
    </lineage>
</organism>
<feature type="transmembrane region" description="Helical" evidence="9">
    <location>
        <begin position="82"/>
        <end position="104"/>
    </location>
</feature>
<feature type="domain" description="Tripartite ATP-independent periplasmic transporters DctQ component" evidence="10">
    <location>
        <begin position="20"/>
        <end position="146"/>
    </location>
</feature>
<dbReference type="PANTHER" id="PTHR35011:SF2">
    <property type="entry name" value="2,3-DIKETO-L-GULONATE TRAP TRANSPORTER SMALL PERMEASE PROTEIN YIAM"/>
    <property type="match status" value="1"/>
</dbReference>
<dbReference type="GO" id="GO:0022857">
    <property type="term" value="F:transmembrane transporter activity"/>
    <property type="evidence" value="ECO:0007669"/>
    <property type="project" value="UniProtKB-UniRule"/>
</dbReference>
<evidence type="ECO:0000256" key="9">
    <source>
        <dbReference type="RuleBase" id="RU369079"/>
    </source>
</evidence>
<accession>A0A3R7LJV7</accession>
<reference evidence="11" key="1">
    <citation type="submission" date="2018-05" db="EMBL/GenBank/DDBJ databases">
        <title>Reclassification of Methylarcula marina and Methylarcula terricola as Paracoccus methylarcula sp.nov., comb.nov. and Paracoccus terricola comb.nov.</title>
        <authorList>
            <person name="Shmareva M.N."/>
            <person name="Doronina N.V."/>
            <person name="Vasilenko O.V."/>
            <person name="Tarlachkov S.V."/>
            <person name="Trotsenko Y.A."/>
        </authorList>
    </citation>
    <scope>NUCLEOTIDE SEQUENCE [LARGE SCALE GENOMIC DNA]</scope>
    <source>
        <strain evidence="11">VKM B-2159</strain>
    </source>
</reference>
<dbReference type="InterPro" id="IPR007387">
    <property type="entry name" value="TRAP_DctQ"/>
</dbReference>
<proteinExistence type="inferred from homology"/>
<keyword evidence="7 9" id="KW-0472">Membrane</keyword>
<evidence type="ECO:0000259" key="10">
    <source>
        <dbReference type="Pfam" id="PF04290"/>
    </source>
</evidence>
<keyword evidence="3" id="KW-1003">Cell membrane</keyword>
<dbReference type="Proteomes" id="UP000238137">
    <property type="component" value="Unassembled WGS sequence"/>
</dbReference>
<evidence type="ECO:0000313" key="11">
    <source>
        <dbReference type="EMBL" id="RNF34353.1"/>
    </source>
</evidence>
<keyword evidence="2 9" id="KW-0813">Transport</keyword>
<dbReference type="AlphaFoldDB" id="A0A3R7LJV7"/>
<evidence type="ECO:0000256" key="2">
    <source>
        <dbReference type="ARBA" id="ARBA00022448"/>
    </source>
</evidence>
<sequence>MHRFIVFVSWLFGLLLVGLSLFVTLETVMRKIFGASLQGADELGGYVLAVSGALAFTIALSERAHIRIDLLYTRFSPTVQAALSWLASLSLALFGLFVARYIWLVIHDTLTYNSTAPTAWSTPLIYPQAIWYGAMLIFTLASLWMFGRASRLFFTGQFDRLNAEFHPKTAQEELAEELSDMERR</sequence>
<dbReference type="PANTHER" id="PTHR35011">
    <property type="entry name" value="2,3-DIKETO-L-GULONATE TRAP TRANSPORTER SMALL PERMEASE PROTEIN YIAM"/>
    <property type="match status" value="1"/>
</dbReference>
<evidence type="ECO:0000256" key="8">
    <source>
        <dbReference type="ARBA" id="ARBA00038436"/>
    </source>
</evidence>
<evidence type="ECO:0000256" key="4">
    <source>
        <dbReference type="ARBA" id="ARBA00022519"/>
    </source>
</evidence>
<feature type="transmembrane region" description="Helical" evidence="9">
    <location>
        <begin position="5"/>
        <end position="23"/>
    </location>
</feature>